<name>A0A6I3LGQ0_9FLAO</name>
<evidence type="ECO:0000313" key="3">
    <source>
        <dbReference type="Proteomes" id="UP000438760"/>
    </source>
</evidence>
<dbReference type="CDD" id="cd07890">
    <property type="entry name" value="CYTH-like_AC_IV-like"/>
    <property type="match status" value="1"/>
</dbReference>
<dbReference type="EMBL" id="WMJX01000006">
    <property type="protein sequence ID" value="MTG97383.1"/>
    <property type="molecule type" value="Genomic_DNA"/>
</dbReference>
<organism evidence="2 3">
    <name type="scientific">Myroides albus</name>
    <dbReference type="NCBI Taxonomy" id="2562892"/>
    <lineage>
        <taxon>Bacteria</taxon>
        <taxon>Pseudomonadati</taxon>
        <taxon>Bacteroidota</taxon>
        <taxon>Flavobacteriia</taxon>
        <taxon>Flavobacteriales</taxon>
        <taxon>Flavobacteriaceae</taxon>
        <taxon>Myroides</taxon>
    </lineage>
</organism>
<dbReference type="PROSITE" id="PS51707">
    <property type="entry name" value="CYTH"/>
    <property type="match status" value="1"/>
</dbReference>
<dbReference type="RefSeq" id="WP_155091431.1">
    <property type="nucleotide sequence ID" value="NZ_CP102754.1"/>
</dbReference>
<reference evidence="2 3" key="1">
    <citation type="submission" date="2019-11" db="EMBL/GenBank/DDBJ databases">
        <title>Genome of Strain BIT-d1.</title>
        <authorList>
            <person name="Yang Y."/>
        </authorList>
    </citation>
    <scope>NUCLEOTIDE SEQUENCE [LARGE SCALE GENOMIC DNA]</scope>
    <source>
        <strain evidence="2 3">BIT-d1</strain>
    </source>
</reference>
<dbReference type="InterPro" id="IPR033469">
    <property type="entry name" value="CYTH-like_dom_sf"/>
</dbReference>
<dbReference type="InterPro" id="IPR008173">
    <property type="entry name" value="Adenylyl_cyclase_CyaB"/>
</dbReference>
<dbReference type="SUPFAM" id="SSF55154">
    <property type="entry name" value="CYTH-like phosphatases"/>
    <property type="match status" value="1"/>
</dbReference>
<dbReference type="PANTHER" id="PTHR21028">
    <property type="entry name" value="SI:CH211-156B7.4"/>
    <property type="match status" value="1"/>
</dbReference>
<dbReference type="Pfam" id="PF01928">
    <property type="entry name" value="CYTH"/>
    <property type="match status" value="1"/>
</dbReference>
<protein>
    <submittedName>
        <fullName evidence="2">CYTH domain-containing protein</fullName>
    </submittedName>
</protein>
<dbReference type="OrthoDB" id="271656at2"/>
<proteinExistence type="predicted"/>
<comment type="caution">
    <text evidence="2">The sequence shown here is derived from an EMBL/GenBank/DDBJ whole genome shotgun (WGS) entry which is preliminary data.</text>
</comment>
<evidence type="ECO:0000259" key="1">
    <source>
        <dbReference type="PROSITE" id="PS51707"/>
    </source>
</evidence>
<dbReference type="InterPro" id="IPR023577">
    <property type="entry name" value="CYTH_domain"/>
</dbReference>
<sequence>MEVKNIEFKAKVENLDRLIAIAELSNIKLEGSYKQVDTYYDVPKGRVKLREYGNFSSLIYYNRENTKAVKQSDVIYYQHAPNQALSAILELQFGVKVRVSKVRKIYKVDNVSIHFDQVDGLGCFVEVEACSEENNKTVEDLQKQCDYFFNLFKLTQADLIEQSYSDLVLSLQLQ</sequence>
<dbReference type="SMART" id="SM01118">
    <property type="entry name" value="CYTH"/>
    <property type="match status" value="1"/>
</dbReference>
<evidence type="ECO:0000313" key="2">
    <source>
        <dbReference type="EMBL" id="MTG97383.1"/>
    </source>
</evidence>
<dbReference type="AlphaFoldDB" id="A0A6I3LGQ0"/>
<accession>A0A6I3LGQ0</accession>
<dbReference type="Gene3D" id="2.40.320.10">
    <property type="entry name" value="Hypothetical Protein Pfu-838710-001"/>
    <property type="match status" value="1"/>
</dbReference>
<keyword evidence="3" id="KW-1185">Reference proteome</keyword>
<dbReference type="PANTHER" id="PTHR21028:SF2">
    <property type="entry name" value="CYTH DOMAIN-CONTAINING PROTEIN"/>
    <property type="match status" value="1"/>
</dbReference>
<feature type="domain" description="CYTH" evidence="1">
    <location>
        <begin position="3"/>
        <end position="170"/>
    </location>
</feature>
<gene>
    <name evidence="2" type="ORF">GJV76_04415</name>
</gene>
<dbReference type="Proteomes" id="UP000438760">
    <property type="component" value="Unassembled WGS sequence"/>
</dbReference>